<name>A0A2P1NIY3_9BURK</name>
<dbReference type="OrthoDB" id="9806880at2"/>
<organism evidence="7 8">
    <name type="scientific">Pulveribacter suum</name>
    <dbReference type="NCBI Taxonomy" id="2116657"/>
    <lineage>
        <taxon>Bacteria</taxon>
        <taxon>Pseudomonadati</taxon>
        <taxon>Pseudomonadota</taxon>
        <taxon>Betaproteobacteria</taxon>
        <taxon>Burkholderiales</taxon>
        <taxon>Comamonadaceae</taxon>
        <taxon>Pulveribacter</taxon>
    </lineage>
</organism>
<keyword evidence="3 7" id="KW-0808">Transferase</keyword>
<dbReference type="RefSeq" id="WP_106845560.1">
    <property type="nucleotide sequence ID" value="NZ_CP027792.1"/>
</dbReference>
<evidence type="ECO:0000256" key="1">
    <source>
        <dbReference type="ARBA" id="ARBA00005189"/>
    </source>
</evidence>
<dbReference type="GO" id="GO:0003841">
    <property type="term" value="F:1-acylglycerol-3-phosphate O-acyltransferase activity"/>
    <property type="evidence" value="ECO:0007669"/>
    <property type="project" value="TreeGrafter"/>
</dbReference>
<protein>
    <submittedName>
        <fullName evidence="7">1-acyl-sn-glycerol-3-phosphate acyltransferase</fullName>
    </submittedName>
</protein>
<evidence type="ECO:0000256" key="4">
    <source>
        <dbReference type="ARBA" id="ARBA00023098"/>
    </source>
</evidence>
<dbReference type="Pfam" id="PF01553">
    <property type="entry name" value="Acyltransferase"/>
    <property type="match status" value="1"/>
</dbReference>
<proteinExistence type="predicted"/>
<reference evidence="8" key="1">
    <citation type="submission" date="2018-03" db="EMBL/GenBank/DDBJ databases">
        <title>Genome sequencing of Melaminivora sp. strain SC2-7.</title>
        <authorList>
            <person name="Kim S.-J."/>
            <person name="Heo J."/>
            <person name="Ahn J.-H."/>
            <person name="Kwon S.-W."/>
        </authorList>
    </citation>
    <scope>NUCLEOTIDE SEQUENCE [LARGE SCALE GENOMIC DNA]</scope>
    <source>
        <strain evidence="8">SC2-7</strain>
    </source>
</reference>
<dbReference type="SMART" id="SM00563">
    <property type="entry name" value="PlsC"/>
    <property type="match status" value="1"/>
</dbReference>
<gene>
    <name evidence="7" type="ORF">C7H73_04575</name>
</gene>
<evidence type="ECO:0000313" key="8">
    <source>
        <dbReference type="Proteomes" id="UP000241829"/>
    </source>
</evidence>
<accession>A0A2P1NIY3</accession>
<evidence type="ECO:0000256" key="5">
    <source>
        <dbReference type="ARBA" id="ARBA00023315"/>
    </source>
</evidence>
<comment type="pathway">
    <text evidence="1">Lipid metabolism.</text>
</comment>
<dbReference type="KEGG" id="melm:C7H73_04575"/>
<keyword evidence="2" id="KW-0444">Lipid biosynthesis</keyword>
<evidence type="ECO:0000259" key="6">
    <source>
        <dbReference type="SMART" id="SM00563"/>
    </source>
</evidence>
<evidence type="ECO:0000256" key="3">
    <source>
        <dbReference type="ARBA" id="ARBA00022679"/>
    </source>
</evidence>
<dbReference type="InterPro" id="IPR002123">
    <property type="entry name" value="Plipid/glycerol_acylTrfase"/>
</dbReference>
<keyword evidence="8" id="KW-1185">Reference proteome</keyword>
<sequence length="245" mass="26457">MRTLRALWRLARIAAHLLLGLAIVALRFPRLQEDQRQARVQAWSLALLGHAGIRLQVRGTPPLGGPVLLVANHSSWLDIPMLHAARYCRFVSKDDVQDWPLVGTLATAAGTLYLARESRRGMLRTLELMRAALAQGQVLAVFPEGTTGDGRTLLPFHANLLQSAIASGAPVQPVALGFADAASGAPSYAPCWPGDESLLRAVWRTLAAPALVAQVHFGAPEPAAGRERRAWARSLQAGVERLRQA</sequence>
<dbReference type="CDD" id="cd07989">
    <property type="entry name" value="LPLAT_AGPAT-like"/>
    <property type="match status" value="1"/>
</dbReference>
<keyword evidence="5 7" id="KW-0012">Acyltransferase</keyword>
<dbReference type="PANTHER" id="PTHR10434">
    <property type="entry name" value="1-ACYL-SN-GLYCEROL-3-PHOSPHATE ACYLTRANSFERASE"/>
    <property type="match status" value="1"/>
</dbReference>
<feature type="domain" description="Phospholipid/glycerol acyltransferase" evidence="6">
    <location>
        <begin position="67"/>
        <end position="179"/>
    </location>
</feature>
<evidence type="ECO:0000313" key="7">
    <source>
        <dbReference type="EMBL" id="AVP57003.1"/>
    </source>
</evidence>
<dbReference type="EMBL" id="CP027792">
    <property type="protein sequence ID" value="AVP57003.1"/>
    <property type="molecule type" value="Genomic_DNA"/>
</dbReference>
<dbReference type="AlphaFoldDB" id="A0A2P1NIY3"/>
<keyword evidence="4" id="KW-0443">Lipid metabolism</keyword>
<dbReference type="PANTHER" id="PTHR10434:SF64">
    <property type="entry name" value="1-ACYL-SN-GLYCEROL-3-PHOSPHATE ACYLTRANSFERASE-RELATED"/>
    <property type="match status" value="1"/>
</dbReference>
<dbReference type="SUPFAM" id="SSF69593">
    <property type="entry name" value="Glycerol-3-phosphate (1)-acyltransferase"/>
    <property type="match status" value="1"/>
</dbReference>
<dbReference type="GO" id="GO:0006654">
    <property type="term" value="P:phosphatidic acid biosynthetic process"/>
    <property type="evidence" value="ECO:0007669"/>
    <property type="project" value="TreeGrafter"/>
</dbReference>
<dbReference type="Proteomes" id="UP000241829">
    <property type="component" value="Chromosome"/>
</dbReference>
<evidence type="ECO:0000256" key="2">
    <source>
        <dbReference type="ARBA" id="ARBA00022516"/>
    </source>
</evidence>